<keyword evidence="2" id="KW-1185">Reference proteome</keyword>
<reference evidence="1 2" key="1">
    <citation type="submission" date="2009-11" db="EMBL/GenBank/DDBJ databases">
        <title>Annotation of Allomyces macrogynus ATCC 38327.</title>
        <authorList>
            <consortium name="The Broad Institute Genome Sequencing Platform"/>
            <person name="Russ C."/>
            <person name="Cuomo C."/>
            <person name="Burger G."/>
            <person name="Gray M.W."/>
            <person name="Holland P.W.H."/>
            <person name="King N."/>
            <person name="Lang F.B.F."/>
            <person name="Roger A.J."/>
            <person name="Ruiz-Trillo I."/>
            <person name="Young S.K."/>
            <person name="Zeng Q."/>
            <person name="Gargeya S."/>
            <person name="Fitzgerald M."/>
            <person name="Haas B."/>
            <person name="Abouelleil A."/>
            <person name="Alvarado L."/>
            <person name="Arachchi H.M."/>
            <person name="Berlin A."/>
            <person name="Chapman S.B."/>
            <person name="Gearin G."/>
            <person name="Goldberg J."/>
            <person name="Griggs A."/>
            <person name="Gujja S."/>
            <person name="Hansen M."/>
            <person name="Heiman D."/>
            <person name="Howarth C."/>
            <person name="Larimer J."/>
            <person name="Lui A."/>
            <person name="MacDonald P.J.P."/>
            <person name="McCowen C."/>
            <person name="Montmayeur A."/>
            <person name="Murphy C."/>
            <person name="Neiman D."/>
            <person name="Pearson M."/>
            <person name="Priest M."/>
            <person name="Roberts A."/>
            <person name="Saif S."/>
            <person name="Shea T."/>
            <person name="Sisk P."/>
            <person name="Stolte C."/>
            <person name="Sykes S."/>
            <person name="Wortman J."/>
            <person name="Nusbaum C."/>
            <person name="Birren B."/>
        </authorList>
    </citation>
    <scope>NUCLEOTIDE SEQUENCE [LARGE SCALE GENOMIC DNA]</scope>
    <source>
        <strain evidence="1 2">ATCC 38327</strain>
    </source>
</reference>
<evidence type="ECO:0000313" key="2">
    <source>
        <dbReference type="Proteomes" id="UP000054350"/>
    </source>
</evidence>
<sequence length="368" mass="36789">MAAAARLASRLFSSAAAKWTGGQVVPGAESSPASHSASLPGIDDDLALHLPSTLTSLSTESLAVFTASVASLLWHAPPIPPAAPASLATRHATSPHLAQATPAVGTWLLTRLTGQGGRTRSRIAVPVVLAPRIDATLPGAFPTLQDADLAPLLAATSQPSVAPVAATVPAAMPALKVAPGLRAALSSVSSSPAAARQQNRMRTSSHRTIPGMVLQMLASQTPLALAAGTTGWPLADVSGAGAMAHHQNHPWGSASDVTLVPGHLVASYPEPAAWSTTVSASLVPVSSHVPAPVVPPGWTNPTTAASSASAVAPGVMSAALHHYHAMVGHASAMPVVPTLSVAATVAPVVPSVPAAYAYTYPCAAPGSL</sequence>
<evidence type="ECO:0000313" key="1">
    <source>
        <dbReference type="EMBL" id="KNE59982.1"/>
    </source>
</evidence>
<accession>A0A0L0SC26</accession>
<dbReference type="EMBL" id="GG745335">
    <property type="protein sequence ID" value="KNE59982.1"/>
    <property type="molecule type" value="Genomic_DNA"/>
</dbReference>
<proteinExistence type="predicted"/>
<protein>
    <submittedName>
        <fullName evidence="1">Uncharacterized protein</fullName>
    </submittedName>
</protein>
<gene>
    <name evidence="1" type="ORF">AMAG_18453</name>
</gene>
<dbReference type="VEuPathDB" id="FungiDB:AMAG_18453"/>
<name>A0A0L0SC26_ALLM3</name>
<dbReference type="AlphaFoldDB" id="A0A0L0SC26"/>
<organism evidence="1 2">
    <name type="scientific">Allomyces macrogynus (strain ATCC 38327)</name>
    <name type="common">Allomyces javanicus var. macrogynus</name>
    <dbReference type="NCBI Taxonomy" id="578462"/>
    <lineage>
        <taxon>Eukaryota</taxon>
        <taxon>Fungi</taxon>
        <taxon>Fungi incertae sedis</taxon>
        <taxon>Blastocladiomycota</taxon>
        <taxon>Blastocladiomycetes</taxon>
        <taxon>Blastocladiales</taxon>
        <taxon>Blastocladiaceae</taxon>
        <taxon>Allomyces</taxon>
    </lineage>
</organism>
<dbReference type="Proteomes" id="UP000054350">
    <property type="component" value="Unassembled WGS sequence"/>
</dbReference>
<reference evidence="2" key="2">
    <citation type="submission" date="2009-11" db="EMBL/GenBank/DDBJ databases">
        <title>The Genome Sequence of Allomyces macrogynus strain ATCC 38327.</title>
        <authorList>
            <consortium name="The Broad Institute Genome Sequencing Platform"/>
            <person name="Russ C."/>
            <person name="Cuomo C."/>
            <person name="Shea T."/>
            <person name="Young S.K."/>
            <person name="Zeng Q."/>
            <person name="Koehrsen M."/>
            <person name="Haas B."/>
            <person name="Borodovsky M."/>
            <person name="Guigo R."/>
            <person name="Alvarado L."/>
            <person name="Berlin A."/>
            <person name="Borenstein D."/>
            <person name="Chen Z."/>
            <person name="Engels R."/>
            <person name="Freedman E."/>
            <person name="Gellesch M."/>
            <person name="Goldberg J."/>
            <person name="Griggs A."/>
            <person name="Gujja S."/>
            <person name="Heiman D."/>
            <person name="Hepburn T."/>
            <person name="Howarth C."/>
            <person name="Jen D."/>
            <person name="Larson L."/>
            <person name="Lewis B."/>
            <person name="Mehta T."/>
            <person name="Park D."/>
            <person name="Pearson M."/>
            <person name="Roberts A."/>
            <person name="Saif S."/>
            <person name="Shenoy N."/>
            <person name="Sisk P."/>
            <person name="Stolte C."/>
            <person name="Sykes S."/>
            <person name="Walk T."/>
            <person name="White J."/>
            <person name="Yandava C."/>
            <person name="Burger G."/>
            <person name="Gray M.W."/>
            <person name="Holland P.W.H."/>
            <person name="King N."/>
            <person name="Lang F.B.F."/>
            <person name="Roger A.J."/>
            <person name="Ruiz-Trillo I."/>
            <person name="Lander E."/>
            <person name="Nusbaum C."/>
        </authorList>
    </citation>
    <scope>NUCLEOTIDE SEQUENCE [LARGE SCALE GENOMIC DNA]</scope>
    <source>
        <strain evidence="2">ATCC 38327</strain>
    </source>
</reference>